<evidence type="ECO:0000256" key="3">
    <source>
        <dbReference type="ARBA" id="ARBA00022490"/>
    </source>
</evidence>
<dbReference type="RefSeq" id="XP_031431384.1">
    <property type="nucleotide sequence ID" value="XM_031575524.2"/>
</dbReference>
<feature type="coiled-coil region" evidence="5">
    <location>
        <begin position="427"/>
        <end position="519"/>
    </location>
</feature>
<feature type="domain" description="CEP63/Deup1 N-terminal" evidence="7">
    <location>
        <begin position="19"/>
        <end position="292"/>
    </location>
</feature>
<comment type="subcellular location">
    <subcellularLocation>
        <location evidence="1">Cytoplasm</location>
    </subcellularLocation>
</comment>
<sequence length="711" mass="81500">MDMDAFLETLRDQGGNSILSSCEPELEELLRQIDIMLNHKRSEWEAEVRAMEGRLHSGEAELQTARDLLERRNTEQMLRIRALSKQLEEMHTGRQELVTKYEEQLQHVRDELAKLKRSYEKLQRKHQKENREVAKTRGDDKNEVSRLNGKIEDFRQRSLDWEQQRLQYQKQVASLEAQRKHLAEQFTHMQSAGPSRLQEQTAEMQRVRNQLHRAQDTVQMQEQELERLRKLRDELGDSLRERQVRQTVLSEEKHELKATLGTHEQLLCSSGMQQQQLRAEVTRLSQALQAKEQVIRSLEDCLSVENSSSGMSSVRQELERVTARLQSSQACQSHLKAELARLRESMDSERRPRRESSRTAEEWKQLEEGLRRTQAEANKLREELSIAEQTRRGEAEGMRKEVSQLTGELHQRDISIATLSGSASSIEKQLRAEVERAERRAAELKLTQVQLETLKLENQHLNELLERVEPHSPKQKGDSSLASLRDSYVSSLSSLERENQQLRQELAEVRARLDASNQTWQDKYERALLLSQNRSAQRSDEETQRRYQEELVAMETRLRDNSMHYEEEIQRLHQQVESLSKTQNSQTINGPPRERQSPSPAPSTASSSSSASSSSVLKARQLAAVLSGVANGEEAHGSSAAEDFLPLVRNADSPVGLVANRFLEEESLRSRELLQRLDSHIQGMREGTAQTLNKYLGTGAAGKGKGSDNSP</sequence>
<name>A0A6P8FXD9_CLUHA</name>
<dbReference type="Pfam" id="PF17045">
    <property type="entry name" value="CEP63"/>
    <property type="match status" value="1"/>
</dbReference>
<evidence type="ECO:0000313" key="9">
    <source>
        <dbReference type="Proteomes" id="UP000515152"/>
    </source>
</evidence>
<keyword evidence="9" id="KW-1185">Reference proteome</keyword>
<dbReference type="GO" id="GO:0005814">
    <property type="term" value="C:centriole"/>
    <property type="evidence" value="ECO:0007669"/>
    <property type="project" value="TreeGrafter"/>
</dbReference>
<dbReference type="GO" id="GO:0098535">
    <property type="term" value="P:de novo centriole assembly involved in multi-ciliated epithelial cell differentiation"/>
    <property type="evidence" value="ECO:0007669"/>
    <property type="project" value="TreeGrafter"/>
</dbReference>
<feature type="compositionally biased region" description="Basic and acidic residues" evidence="6">
    <location>
        <begin position="129"/>
        <end position="143"/>
    </location>
</feature>
<evidence type="ECO:0000313" key="10">
    <source>
        <dbReference type="RefSeq" id="XP_031431384.1"/>
    </source>
</evidence>
<dbReference type="GO" id="GO:0005737">
    <property type="term" value="C:cytoplasm"/>
    <property type="evidence" value="ECO:0007669"/>
    <property type="project" value="UniProtKB-SubCell"/>
</dbReference>
<feature type="compositionally biased region" description="Polar residues" evidence="6">
    <location>
        <begin position="576"/>
        <end position="589"/>
    </location>
</feature>
<dbReference type="GeneID" id="105898338"/>
<evidence type="ECO:0000259" key="7">
    <source>
        <dbReference type="Pfam" id="PF17045"/>
    </source>
</evidence>
<evidence type="ECO:0000256" key="1">
    <source>
        <dbReference type="ARBA" id="ARBA00004496"/>
    </source>
</evidence>
<reference evidence="10" key="1">
    <citation type="submission" date="2025-08" db="UniProtKB">
        <authorList>
            <consortium name="RefSeq"/>
        </authorList>
    </citation>
    <scope>IDENTIFICATION</scope>
</reference>
<evidence type="ECO:0000256" key="4">
    <source>
        <dbReference type="ARBA" id="ARBA00023054"/>
    </source>
</evidence>
<feature type="region of interest" description="Disordered" evidence="6">
    <location>
        <begin position="122"/>
        <end position="143"/>
    </location>
</feature>
<comment type="similarity">
    <text evidence="2">Belongs to the CEP63 family.</text>
</comment>
<dbReference type="OrthoDB" id="10007333at2759"/>
<feature type="compositionally biased region" description="Low complexity" evidence="6">
    <location>
        <begin position="602"/>
        <end position="614"/>
    </location>
</feature>
<feature type="region of interest" description="Disordered" evidence="6">
    <location>
        <begin position="344"/>
        <end position="367"/>
    </location>
</feature>
<dbReference type="CTD" id="80254"/>
<keyword evidence="3" id="KW-0963">Cytoplasm</keyword>
<protein>
    <submittedName>
        <fullName evidence="10">Centrosomal protein of 63 kDa isoform X1</fullName>
    </submittedName>
</protein>
<dbReference type="Proteomes" id="UP000515152">
    <property type="component" value="Chromosome 10"/>
</dbReference>
<dbReference type="InterPro" id="IPR057656">
    <property type="entry name" value="CEP63/Deup1_CC"/>
</dbReference>
<organism evidence="9 10">
    <name type="scientific">Clupea harengus</name>
    <name type="common">Atlantic herring</name>
    <dbReference type="NCBI Taxonomy" id="7950"/>
    <lineage>
        <taxon>Eukaryota</taxon>
        <taxon>Metazoa</taxon>
        <taxon>Chordata</taxon>
        <taxon>Craniata</taxon>
        <taxon>Vertebrata</taxon>
        <taxon>Euteleostomi</taxon>
        <taxon>Actinopterygii</taxon>
        <taxon>Neopterygii</taxon>
        <taxon>Teleostei</taxon>
        <taxon>Clupei</taxon>
        <taxon>Clupeiformes</taxon>
        <taxon>Clupeoidei</taxon>
        <taxon>Clupeidae</taxon>
        <taxon>Clupea</taxon>
    </lineage>
</organism>
<accession>A0A6P8FXD9</accession>
<dbReference type="AlphaFoldDB" id="A0A6P8FXD9"/>
<evidence type="ECO:0000256" key="5">
    <source>
        <dbReference type="SAM" id="Coils"/>
    </source>
</evidence>
<proteinExistence type="inferred from homology"/>
<dbReference type="PANTHER" id="PTHR18875">
    <property type="entry name" value="SARCOMA ANTIGEN NY-SAR-24/CYTOSKELETAL PROTEIN SOJO"/>
    <property type="match status" value="1"/>
</dbReference>
<feature type="domain" description="CEP63/Deup1 CEP152 binding coiled coil" evidence="8">
    <location>
        <begin position="660"/>
        <end position="695"/>
    </location>
</feature>
<evidence type="ECO:0000259" key="8">
    <source>
        <dbReference type="Pfam" id="PF25771"/>
    </source>
</evidence>
<feature type="region of interest" description="Disordered" evidence="6">
    <location>
        <begin position="576"/>
        <end position="614"/>
    </location>
</feature>
<evidence type="ECO:0000256" key="2">
    <source>
        <dbReference type="ARBA" id="ARBA00007181"/>
    </source>
</evidence>
<dbReference type="Pfam" id="PF25771">
    <property type="entry name" value="CC_CEP152-bind"/>
    <property type="match status" value="1"/>
</dbReference>
<dbReference type="GO" id="GO:0007099">
    <property type="term" value="P:centriole replication"/>
    <property type="evidence" value="ECO:0007669"/>
    <property type="project" value="TreeGrafter"/>
</dbReference>
<keyword evidence="4 5" id="KW-0175">Coiled coil</keyword>
<gene>
    <name evidence="10" type="primary">cep63</name>
</gene>
<evidence type="ECO:0000256" key="6">
    <source>
        <dbReference type="SAM" id="MobiDB-lite"/>
    </source>
</evidence>
<dbReference type="InterPro" id="IPR031470">
    <property type="entry name" value="CEP63/Deup1_N"/>
</dbReference>
<dbReference type="PANTHER" id="PTHR18875:SF3">
    <property type="entry name" value="CENTROSOMAL PROTEIN OF 63 KDA"/>
    <property type="match status" value="1"/>
</dbReference>